<dbReference type="GO" id="GO:0036431">
    <property type="term" value="F:dCMP kinase activity"/>
    <property type="evidence" value="ECO:0007669"/>
    <property type="project" value="InterPro"/>
</dbReference>
<protein>
    <recommendedName>
        <fullName evidence="8">Cytidylate kinase</fullName>
        <shortName evidence="8">CK</shortName>
        <ecNumber evidence="8">2.7.4.25</ecNumber>
    </recommendedName>
    <alternativeName>
        <fullName evidence="8">Cytidine monophosphate kinase</fullName>
        <shortName evidence="8">CMP kinase</shortName>
    </alternativeName>
</protein>
<dbReference type="EMBL" id="MPBG01000005">
    <property type="protein sequence ID" value="RMI88677.1"/>
    <property type="molecule type" value="Genomic_DNA"/>
</dbReference>
<dbReference type="GO" id="GO:0015949">
    <property type="term" value="P:nucleobase-containing small molecule interconversion"/>
    <property type="evidence" value="ECO:0007669"/>
    <property type="project" value="TreeGrafter"/>
</dbReference>
<dbReference type="GO" id="GO:0036430">
    <property type="term" value="F:CMP kinase activity"/>
    <property type="evidence" value="ECO:0007669"/>
    <property type="project" value="RHEA"/>
</dbReference>
<evidence type="ECO:0000256" key="4">
    <source>
        <dbReference type="ARBA" id="ARBA00022777"/>
    </source>
</evidence>
<feature type="binding site" evidence="8">
    <location>
        <begin position="10"/>
        <end position="18"/>
    </location>
    <ligand>
        <name>ATP</name>
        <dbReference type="ChEBI" id="CHEBI:30616"/>
    </ligand>
</feature>
<dbReference type="Proteomes" id="UP000283896">
    <property type="component" value="Unassembled WGS sequence"/>
</dbReference>
<dbReference type="PANTHER" id="PTHR21299:SF2">
    <property type="entry name" value="CYTIDYLATE KINASE"/>
    <property type="match status" value="1"/>
</dbReference>
<sequence length="227" mass="25570">MQNFKLAIDGPAGAGKSTVSQKLSQKLGWNHIDTGAMFRALTLYLIENKIPLQNEHLLSQTLDKVHISYVDNKIFLNQQDVSLKIKNSVVEKNVALVATIKTVRDKLLALQKEICKHFPYLIMDGRDIGTVVIPDANLKIFLTANITKRALRNQAEAHKKGKVVEIQEIIEQLKQRDHQDYHRLLSPLSRATDAVLLDTTELSIDEVVLKISSLIQQRSCKEVSNVV</sequence>
<dbReference type="GO" id="GO:0006220">
    <property type="term" value="P:pyrimidine nucleotide metabolic process"/>
    <property type="evidence" value="ECO:0007669"/>
    <property type="project" value="UniProtKB-UniRule"/>
</dbReference>
<evidence type="ECO:0000313" key="10">
    <source>
        <dbReference type="EMBL" id="RMI88677.1"/>
    </source>
</evidence>
<reference evidence="11" key="1">
    <citation type="submission" date="2016-11" db="EMBL/GenBank/DDBJ databases">
        <title>Genome sequence of Candidatus Phytoplasma solani strain SA-1.</title>
        <authorList>
            <person name="Haryono M."/>
            <person name="Samarzija I."/>
            <person name="Seruga Music M."/>
            <person name="Hogenhout S."/>
            <person name="Kuo C.-H."/>
        </authorList>
    </citation>
    <scope>NUCLEOTIDE SEQUENCE [LARGE SCALE GENOMIC DNA]</scope>
    <source>
        <strain evidence="11">SA-1</strain>
    </source>
</reference>
<comment type="subcellular location">
    <subcellularLocation>
        <location evidence="8">Cytoplasm</location>
    </subcellularLocation>
</comment>
<proteinExistence type="inferred from homology"/>
<keyword evidence="3 8" id="KW-0547">Nucleotide-binding</keyword>
<name>A0A421NXB5_9MOLU</name>
<dbReference type="GO" id="GO:0005524">
    <property type="term" value="F:ATP binding"/>
    <property type="evidence" value="ECO:0007669"/>
    <property type="project" value="UniProtKB-UniRule"/>
</dbReference>
<dbReference type="STRING" id="69896.S284_02200"/>
<dbReference type="SUPFAM" id="SSF52540">
    <property type="entry name" value="P-loop containing nucleoside triphosphate hydrolases"/>
    <property type="match status" value="1"/>
</dbReference>
<organism evidence="10 11">
    <name type="scientific">Candidatus Phytoplasma solani</name>
    <dbReference type="NCBI Taxonomy" id="69896"/>
    <lineage>
        <taxon>Bacteria</taxon>
        <taxon>Bacillati</taxon>
        <taxon>Mycoplasmatota</taxon>
        <taxon>Mollicutes</taxon>
        <taxon>Acholeplasmatales</taxon>
        <taxon>Acholeplasmataceae</taxon>
        <taxon>Candidatus Phytoplasma</taxon>
        <taxon>16SrXII (Stolbur group)</taxon>
    </lineage>
</organism>
<keyword evidence="5 8" id="KW-0067">ATP-binding</keyword>
<feature type="domain" description="Cytidylate kinase" evidence="9">
    <location>
        <begin position="7"/>
        <end position="216"/>
    </location>
</feature>
<dbReference type="InterPro" id="IPR027417">
    <property type="entry name" value="P-loop_NTPase"/>
</dbReference>
<dbReference type="InterPro" id="IPR011994">
    <property type="entry name" value="Cytidylate_kinase_dom"/>
</dbReference>
<comment type="similarity">
    <text evidence="1 8">Belongs to the cytidylate kinase family. Type 1 subfamily.</text>
</comment>
<dbReference type="OrthoDB" id="9807434at2"/>
<evidence type="ECO:0000256" key="7">
    <source>
        <dbReference type="ARBA" id="ARBA00048478"/>
    </source>
</evidence>
<comment type="catalytic activity">
    <reaction evidence="7 8">
        <text>CMP + ATP = CDP + ADP</text>
        <dbReference type="Rhea" id="RHEA:11600"/>
        <dbReference type="ChEBI" id="CHEBI:30616"/>
        <dbReference type="ChEBI" id="CHEBI:58069"/>
        <dbReference type="ChEBI" id="CHEBI:60377"/>
        <dbReference type="ChEBI" id="CHEBI:456216"/>
        <dbReference type="EC" id="2.7.4.25"/>
    </reaction>
</comment>
<dbReference type="AlphaFoldDB" id="A0A421NXB5"/>
<keyword evidence="8" id="KW-0963">Cytoplasm</keyword>
<gene>
    <name evidence="8 10" type="primary">cmk</name>
    <name evidence="10" type="ORF">PSSA1_v1c4060</name>
</gene>
<keyword evidence="4 8" id="KW-0418">Kinase</keyword>
<evidence type="ECO:0000256" key="6">
    <source>
        <dbReference type="ARBA" id="ARBA00047615"/>
    </source>
</evidence>
<dbReference type="HAMAP" id="MF_00238">
    <property type="entry name" value="Cytidyl_kinase_type1"/>
    <property type="match status" value="1"/>
</dbReference>
<evidence type="ECO:0000256" key="2">
    <source>
        <dbReference type="ARBA" id="ARBA00022679"/>
    </source>
</evidence>
<dbReference type="Gene3D" id="3.40.50.300">
    <property type="entry name" value="P-loop containing nucleotide triphosphate hydrolases"/>
    <property type="match status" value="1"/>
</dbReference>
<keyword evidence="2 8" id="KW-0808">Transferase</keyword>
<dbReference type="RefSeq" id="WP_023161342.1">
    <property type="nucleotide sequence ID" value="NC_022588.1"/>
</dbReference>
<dbReference type="NCBIfam" id="TIGR00017">
    <property type="entry name" value="cmk"/>
    <property type="match status" value="1"/>
</dbReference>
<dbReference type="InterPro" id="IPR003136">
    <property type="entry name" value="Cytidylate_kin"/>
</dbReference>
<dbReference type="PANTHER" id="PTHR21299">
    <property type="entry name" value="CYTIDYLATE KINASE/PANTOATE-BETA-ALANINE LIGASE"/>
    <property type="match status" value="1"/>
</dbReference>
<comment type="caution">
    <text evidence="10">The sequence shown here is derived from an EMBL/GenBank/DDBJ whole genome shotgun (WGS) entry which is preliminary data.</text>
</comment>
<evidence type="ECO:0000256" key="1">
    <source>
        <dbReference type="ARBA" id="ARBA00009427"/>
    </source>
</evidence>
<comment type="catalytic activity">
    <reaction evidence="6 8">
        <text>dCMP + ATP = dCDP + ADP</text>
        <dbReference type="Rhea" id="RHEA:25094"/>
        <dbReference type="ChEBI" id="CHEBI:30616"/>
        <dbReference type="ChEBI" id="CHEBI:57566"/>
        <dbReference type="ChEBI" id="CHEBI:58593"/>
        <dbReference type="ChEBI" id="CHEBI:456216"/>
        <dbReference type="EC" id="2.7.4.25"/>
    </reaction>
</comment>
<dbReference type="Pfam" id="PF02224">
    <property type="entry name" value="Cytidylate_kin"/>
    <property type="match status" value="1"/>
</dbReference>
<evidence type="ECO:0000256" key="3">
    <source>
        <dbReference type="ARBA" id="ARBA00022741"/>
    </source>
</evidence>
<evidence type="ECO:0000256" key="5">
    <source>
        <dbReference type="ARBA" id="ARBA00022840"/>
    </source>
</evidence>
<keyword evidence="11" id="KW-1185">Reference proteome</keyword>
<evidence type="ECO:0000313" key="11">
    <source>
        <dbReference type="Proteomes" id="UP000283896"/>
    </source>
</evidence>
<dbReference type="GO" id="GO:0005829">
    <property type="term" value="C:cytosol"/>
    <property type="evidence" value="ECO:0007669"/>
    <property type="project" value="TreeGrafter"/>
</dbReference>
<dbReference type="KEGG" id="psol:S284_02200"/>
<accession>A0A421NXB5</accession>
<evidence type="ECO:0000259" key="9">
    <source>
        <dbReference type="Pfam" id="PF02224"/>
    </source>
</evidence>
<dbReference type="EC" id="2.7.4.25" evidence="8"/>
<dbReference type="CDD" id="cd02020">
    <property type="entry name" value="CMPK"/>
    <property type="match status" value="1"/>
</dbReference>
<evidence type="ECO:0000256" key="8">
    <source>
        <dbReference type="HAMAP-Rule" id="MF_00238"/>
    </source>
</evidence>